<dbReference type="Gene3D" id="1.20.5.340">
    <property type="match status" value="1"/>
</dbReference>
<name>A0A5E6MQE6_9BACT</name>
<proteinExistence type="predicted"/>
<evidence type="ECO:0000256" key="1">
    <source>
        <dbReference type="SAM" id="Coils"/>
    </source>
</evidence>
<protein>
    <submittedName>
        <fullName evidence="2">Uncharacterized protein</fullName>
    </submittedName>
</protein>
<keyword evidence="1" id="KW-0175">Coiled coil</keyword>
<evidence type="ECO:0000313" key="3">
    <source>
        <dbReference type="Proteomes" id="UP000334923"/>
    </source>
</evidence>
<organism evidence="2 3">
    <name type="scientific">Methylacidimicrobium tartarophylax</name>
    <dbReference type="NCBI Taxonomy" id="1041768"/>
    <lineage>
        <taxon>Bacteria</taxon>
        <taxon>Pseudomonadati</taxon>
        <taxon>Verrucomicrobiota</taxon>
        <taxon>Methylacidimicrobium</taxon>
    </lineage>
</organism>
<accession>A0A5E6MQE6</accession>
<keyword evidence="3" id="KW-1185">Reference proteome</keyword>
<reference evidence="2 3" key="1">
    <citation type="submission" date="2019-09" db="EMBL/GenBank/DDBJ databases">
        <authorList>
            <person name="Cremers G."/>
        </authorList>
    </citation>
    <scope>NUCLEOTIDE SEQUENCE [LARGE SCALE GENOMIC DNA]</scope>
    <source>
        <strain evidence="2">4A</strain>
    </source>
</reference>
<dbReference type="Proteomes" id="UP000334923">
    <property type="component" value="Unassembled WGS sequence"/>
</dbReference>
<sequence>MPIHSSGDILAALREHPEWKKELLNAFLSDPVETEEIRNRLLSRELIELPGKFARAEESRKSDVHTLLDLFQKGEEARQKDSKAVWEAIGRLTERVDRLTIRMDQLTERFEAAEEARRKDSKAVWEAIGKLTERVDRLTIRMDQLIEQVSKLAERTEIHEVSIADLKGKFLEFSVRQDPEDFVYAIAEDISRVKRGQLEDILAAASSVITPQEAKAVRALDFCLSGKRQGKGVFLAVEASCAIGKDDVERASARSAILAKAVAVNPRLARIPVLPVVIGDGITQDAREAARDHKVWTVIGEDRETTPGGR</sequence>
<feature type="coiled-coil region" evidence="1">
    <location>
        <begin position="89"/>
        <end position="155"/>
    </location>
</feature>
<evidence type="ECO:0000313" key="2">
    <source>
        <dbReference type="EMBL" id="VVM07811.1"/>
    </source>
</evidence>
<gene>
    <name evidence="2" type="ORF">MAMT_01940</name>
</gene>
<dbReference type="EMBL" id="CABFVA020000113">
    <property type="protein sequence ID" value="VVM07811.1"/>
    <property type="molecule type" value="Genomic_DNA"/>
</dbReference>
<dbReference type="AlphaFoldDB" id="A0A5E6MQE6"/>